<evidence type="ECO:0000256" key="4">
    <source>
        <dbReference type="ARBA" id="ARBA00023054"/>
    </source>
</evidence>
<evidence type="ECO:0000256" key="8">
    <source>
        <dbReference type="SAM" id="Coils"/>
    </source>
</evidence>
<evidence type="ECO:0000313" key="12">
    <source>
        <dbReference type="EMBL" id="MAH62753.1"/>
    </source>
</evidence>
<dbReference type="PANTHER" id="PTHR30288:SF0">
    <property type="entry name" value="FLAGELLAR HOOK-ASSOCIATED PROTEIN 2"/>
    <property type="match status" value="1"/>
</dbReference>
<evidence type="ECO:0000256" key="7">
    <source>
        <dbReference type="ARBA" id="ARBA00033192"/>
    </source>
</evidence>
<feature type="domain" description="Flagellar hook-associated protein 2 C-terminal" evidence="11">
    <location>
        <begin position="995"/>
        <end position="1068"/>
    </location>
</feature>
<proteinExistence type="inferred from homology"/>
<comment type="subcellular location">
    <subcellularLocation>
        <location evidence="1">Bacterial flagellum</location>
    </subcellularLocation>
</comment>
<protein>
    <recommendedName>
        <fullName evidence="7">Filament cap protein</fullName>
    </recommendedName>
    <alternativeName>
        <fullName evidence="6">Flagellar cap protein</fullName>
    </alternativeName>
</protein>
<comment type="caution">
    <text evidence="12">The sequence shown here is derived from an EMBL/GenBank/DDBJ whole genome shotgun (WGS) entry which is preliminary data.</text>
</comment>
<feature type="domain" description="Flagellar hook-associated protein 2 C-terminal" evidence="11">
    <location>
        <begin position="660"/>
        <end position="807"/>
    </location>
</feature>
<evidence type="ECO:0000259" key="10">
    <source>
        <dbReference type="Pfam" id="PF02465"/>
    </source>
</evidence>
<dbReference type="EMBL" id="NZEX01000048">
    <property type="protein sequence ID" value="MAH62753.1"/>
    <property type="molecule type" value="Genomic_DNA"/>
</dbReference>
<accession>A0A2D6YHU7</accession>
<dbReference type="GO" id="GO:0009421">
    <property type="term" value="C:bacterial-type flagellum filament cap"/>
    <property type="evidence" value="ECO:0007669"/>
    <property type="project" value="InterPro"/>
</dbReference>
<dbReference type="InterPro" id="IPR003481">
    <property type="entry name" value="FliD_N"/>
</dbReference>
<feature type="region of interest" description="Disordered" evidence="9">
    <location>
        <begin position="521"/>
        <end position="542"/>
    </location>
</feature>
<dbReference type="GO" id="GO:0007155">
    <property type="term" value="P:cell adhesion"/>
    <property type="evidence" value="ECO:0007669"/>
    <property type="project" value="InterPro"/>
</dbReference>
<dbReference type="GO" id="GO:0009424">
    <property type="term" value="C:bacterial-type flagellum hook"/>
    <property type="evidence" value="ECO:0007669"/>
    <property type="project" value="InterPro"/>
</dbReference>
<dbReference type="Proteomes" id="UP000226525">
    <property type="component" value="Unassembled WGS sequence"/>
</dbReference>
<keyword evidence="5" id="KW-0975">Bacterial flagellum</keyword>
<evidence type="ECO:0000256" key="6">
    <source>
        <dbReference type="ARBA" id="ARBA00033074"/>
    </source>
</evidence>
<comment type="similarity">
    <text evidence="2">Belongs to the FliD family.</text>
</comment>
<reference evidence="13" key="1">
    <citation type="submission" date="2017-09" db="EMBL/GenBank/DDBJ databases">
        <title>The Reconstruction of 2,631 Draft Metagenome-Assembled Genomes from the Global Oceans.</title>
        <authorList>
            <person name="Tully B.J."/>
            <person name="Graham E.D."/>
            <person name="Heidelberg J.F."/>
        </authorList>
    </citation>
    <scope>NUCLEOTIDE SEQUENCE [LARGE SCALE GENOMIC DNA]</scope>
</reference>
<keyword evidence="4 8" id="KW-0175">Coiled coil</keyword>
<dbReference type="GO" id="GO:0071973">
    <property type="term" value="P:bacterial-type flagellum-dependent cell motility"/>
    <property type="evidence" value="ECO:0007669"/>
    <property type="project" value="TreeGrafter"/>
</dbReference>
<comment type="subunit">
    <text evidence="3">Homopentamer.</text>
</comment>
<name>A0A2D6YHU7_9DELT</name>
<dbReference type="AlphaFoldDB" id="A0A2D6YHU7"/>
<evidence type="ECO:0000313" key="13">
    <source>
        <dbReference type="Proteomes" id="UP000226525"/>
    </source>
</evidence>
<dbReference type="Pfam" id="PF02465">
    <property type="entry name" value="FliD_N"/>
    <property type="match status" value="1"/>
</dbReference>
<dbReference type="InterPro" id="IPR010809">
    <property type="entry name" value="FliD_C"/>
</dbReference>
<sequence>MAEMNPNAVMGLGSKLNTSEIIDRFIKIEKRRLQPVEQRKEEKLQQVDAWAALQTEINKLKDTVDSLDRKDIWEAKKITSSKPDIVTVTGGASADPGKTTISIDSIATAHQLNSPGFKSKDAVFGTGVIKIQVGEEDGDTPIFINVTEENNTLEGIRDAINDSGAEVEAFVAETYGDKPFRLLLTSERKGAGGAIQIEVKLESSEENVPILDFSNKYDEEAEWDGVMRRRTLEDAALGENLMSSTPITEVTGNYTGTEDNTFTIQVIQAGVIPGENDVVLAWEDELGRTGEFRINKFNYRAGDALELADGLSLRLSQGEVVSGDSLQIKAHTEKSPAMWWLDEGERAAKVDPPTDWQSRAEGSGMYVFGEYTGEEEDTVIFRIEGSGQVGGAQPLYLHYEFTESGMNGKLRVSEPYFSTGGEGSSESATAYDAKDGEELFNLEFGGGKGDGVLSIGNGLSIKVPAGLVSDGDTATIQVEPKSDPEAVNFWWQEKESESNSKVSSGKVDEFLKFEPYEFDEDELEEALEESGGKPRSRYGSLDDGIQSNEVFSTAPIAISGDYMSGENKNYTFTVTDRGNVGVTTELEVKWEDDKGNEGKLDFGLNYQPGDAIPFDSGLSLMLGEGELLAGDKFEISATTATVREAKDLVLRLGATREGGGLEIRRDNNMVEDLVPGLRMEILDSSEEPITISVSDNTEVARESIINFVDAYNTFNATATEVTKYDAATQTAAPLLSDRNVAQMTNEIATTTIGSVPGLPQTDNMLFALGIRINDKGVMSVDENKLSEKIAENFELVANVFRSNGDSDAPGVAFVGLTDKTQINPEGYDVEVSKVATRGTLTGGSLPSTVLINSSNNAFYLSSGNKRSELIEMREGTYTPASLAREIQSQLRQDRVLGTRSIRVEVKEEGLQFISDIYGSKSTLEIEAGEEKSLSGLGLGMYDAKTGEDVVGTIDGVEAAGRGQLLVGADESEAEGLRLFVTLPEDQVQAGEPEANVVVTKGIAVQLKDILRRITDPAGGDLKQVTNDLSEQLQSYDKQIKTLNERISNKQESLQIKFAKLDNTMGRLKAQQSYLTQQLSALNGSKGGEKKE</sequence>
<organism evidence="12 13">
    <name type="scientific">SAR324 cluster bacterium</name>
    <dbReference type="NCBI Taxonomy" id="2024889"/>
    <lineage>
        <taxon>Bacteria</taxon>
        <taxon>Deltaproteobacteria</taxon>
        <taxon>SAR324 cluster</taxon>
    </lineage>
</organism>
<evidence type="ECO:0000256" key="2">
    <source>
        <dbReference type="ARBA" id="ARBA00009764"/>
    </source>
</evidence>
<evidence type="ECO:0000259" key="11">
    <source>
        <dbReference type="Pfam" id="PF07195"/>
    </source>
</evidence>
<evidence type="ECO:0000256" key="3">
    <source>
        <dbReference type="ARBA" id="ARBA00011255"/>
    </source>
</evidence>
<dbReference type="Pfam" id="PF07195">
    <property type="entry name" value="FliD_C"/>
    <property type="match status" value="2"/>
</dbReference>
<gene>
    <name evidence="12" type="ORF">CMN54_04750</name>
</gene>
<evidence type="ECO:0000256" key="9">
    <source>
        <dbReference type="SAM" id="MobiDB-lite"/>
    </source>
</evidence>
<evidence type="ECO:0000256" key="1">
    <source>
        <dbReference type="ARBA" id="ARBA00004365"/>
    </source>
</evidence>
<evidence type="ECO:0000256" key="5">
    <source>
        <dbReference type="ARBA" id="ARBA00023143"/>
    </source>
</evidence>
<dbReference type="InterPro" id="IPR040026">
    <property type="entry name" value="FliD"/>
</dbReference>
<feature type="coiled-coil region" evidence="8">
    <location>
        <begin position="1025"/>
        <end position="1052"/>
    </location>
</feature>
<dbReference type="PANTHER" id="PTHR30288">
    <property type="entry name" value="FLAGELLAR CAP/ASSEMBLY PROTEIN FLID"/>
    <property type="match status" value="1"/>
</dbReference>
<feature type="domain" description="Flagellar hook-associated protein 2 N-terminal" evidence="10">
    <location>
        <begin position="14"/>
        <end position="110"/>
    </location>
</feature>